<proteinExistence type="predicted"/>
<protein>
    <submittedName>
        <fullName evidence="1">Uncharacterized protein</fullName>
    </submittedName>
</protein>
<dbReference type="Proteomes" id="UP001428341">
    <property type="component" value="Unassembled WGS sequence"/>
</dbReference>
<accession>A0AAP0QDQ2</accession>
<sequence length="54" mass="5717">MKALELVVSCDSGSEASYHATRGGGVAVLLGKSRWRGGRARLPCIWKGGEEEIA</sequence>
<name>A0AAP0QDQ2_9ROSI</name>
<organism evidence="1 2">
    <name type="scientific">Citrus x changshan-huyou</name>
    <dbReference type="NCBI Taxonomy" id="2935761"/>
    <lineage>
        <taxon>Eukaryota</taxon>
        <taxon>Viridiplantae</taxon>
        <taxon>Streptophyta</taxon>
        <taxon>Embryophyta</taxon>
        <taxon>Tracheophyta</taxon>
        <taxon>Spermatophyta</taxon>
        <taxon>Magnoliopsida</taxon>
        <taxon>eudicotyledons</taxon>
        <taxon>Gunneridae</taxon>
        <taxon>Pentapetalae</taxon>
        <taxon>rosids</taxon>
        <taxon>malvids</taxon>
        <taxon>Sapindales</taxon>
        <taxon>Rutaceae</taxon>
        <taxon>Aurantioideae</taxon>
        <taxon>Citrus</taxon>
    </lineage>
</organism>
<evidence type="ECO:0000313" key="2">
    <source>
        <dbReference type="Proteomes" id="UP001428341"/>
    </source>
</evidence>
<evidence type="ECO:0000313" key="1">
    <source>
        <dbReference type="EMBL" id="KAK9186605.1"/>
    </source>
</evidence>
<dbReference type="EMBL" id="JBCGBO010000007">
    <property type="protein sequence ID" value="KAK9186605.1"/>
    <property type="molecule type" value="Genomic_DNA"/>
</dbReference>
<keyword evidence="2" id="KW-1185">Reference proteome</keyword>
<dbReference type="AlphaFoldDB" id="A0AAP0QDQ2"/>
<gene>
    <name evidence="1" type="ORF">WN944_017993</name>
</gene>
<reference evidence="1 2" key="1">
    <citation type="submission" date="2024-05" db="EMBL/GenBank/DDBJ databases">
        <title>Haplotype-resolved chromosome-level genome assembly of Huyou (Citrus changshanensis).</title>
        <authorList>
            <person name="Miao C."/>
            <person name="Chen W."/>
            <person name="Wu Y."/>
            <person name="Wang L."/>
            <person name="Zhao S."/>
            <person name="Grierson D."/>
            <person name="Xu C."/>
            <person name="Chen K."/>
        </authorList>
    </citation>
    <scope>NUCLEOTIDE SEQUENCE [LARGE SCALE GENOMIC DNA]</scope>
    <source>
        <strain evidence="1">01-14</strain>
        <tissue evidence="1">Leaf</tissue>
    </source>
</reference>
<comment type="caution">
    <text evidence="1">The sequence shown here is derived from an EMBL/GenBank/DDBJ whole genome shotgun (WGS) entry which is preliminary data.</text>
</comment>